<evidence type="ECO:0000256" key="4">
    <source>
        <dbReference type="SAM" id="MobiDB-lite"/>
    </source>
</evidence>
<accession>A0A022Q525</accession>
<evidence type="ECO:0000313" key="7">
    <source>
        <dbReference type="Proteomes" id="UP000030748"/>
    </source>
</evidence>
<dbReference type="STRING" id="4155.A0A022Q525"/>
<dbReference type="InterPro" id="IPR058039">
    <property type="entry name" value="At3g05675-like_ankyrin"/>
</dbReference>
<protein>
    <recommendedName>
        <fullName evidence="5">At3g05675-like ankyrin-like domain-containing protein</fullName>
    </recommendedName>
</protein>
<proteinExistence type="predicted"/>
<dbReference type="UniPathway" id="UPA00143"/>
<keyword evidence="7" id="KW-1185">Reference proteome</keyword>
<evidence type="ECO:0000259" key="5">
    <source>
        <dbReference type="Pfam" id="PF25553"/>
    </source>
</evidence>
<comment type="pathway">
    <text evidence="2">Protein modification; protein ubiquitination.</text>
</comment>
<dbReference type="GO" id="GO:0016567">
    <property type="term" value="P:protein ubiquitination"/>
    <property type="evidence" value="ECO:0007669"/>
    <property type="project" value="UniProtKB-UniPathway"/>
</dbReference>
<dbReference type="Pfam" id="PF25553">
    <property type="entry name" value="BTB-POZ_ANK-like"/>
    <property type="match status" value="1"/>
</dbReference>
<dbReference type="PANTHER" id="PTHR31060:SF33">
    <property type="entry name" value="OS04G0278000 PROTEIN"/>
    <property type="match status" value="1"/>
</dbReference>
<feature type="domain" description="At3g05675-like ankyrin-like" evidence="5">
    <location>
        <begin position="265"/>
        <end position="507"/>
    </location>
</feature>
<dbReference type="PhylomeDB" id="A0A022Q525"/>
<gene>
    <name evidence="6" type="ORF">MIMGU_mgv1a004643mg</name>
</gene>
<dbReference type="Proteomes" id="UP000030748">
    <property type="component" value="Unassembled WGS sequence"/>
</dbReference>
<reference evidence="6 7" key="1">
    <citation type="journal article" date="2013" name="Proc. Natl. Acad. Sci. U.S.A.">
        <title>Fine-scale variation in meiotic recombination in Mimulus inferred from population shotgun sequencing.</title>
        <authorList>
            <person name="Hellsten U."/>
            <person name="Wright K.M."/>
            <person name="Jenkins J."/>
            <person name="Shu S."/>
            <person name="Yuan Y."/>
            <person name="Wessler S.R."/>
            <person name="Schmutz J."/>
            <person name="Willis J.H."/>
            <person name="Rokhsar D.S."/>
        </authorList>
    </citation>
    <scope>NUCLEOTIDE SEQUENCE [LARGE SCALE GENOMIC DNA]</scope>
    <source>
        <strain evidence="7">cv. DUN x IM62</strain>
    </source>
</reference>
<dbReference type="KEGG" id="egt:105973233"/>
<organism evidence="6 7">
    <name type="scientific">Erythranthe guttata</name>
    <name type="common">Yellow monkey flower</name>
    <name type="synonym">Mimulus guttatus</name>
    <dbReference type="NCBI Taxonomy" id="4155"/>
    <lineage>
        <taxon>Eukaryota</taxon>
        <taxon>Viridiplantae</taxon>
        <taxon>Streptophyta</taxon>
        <taxon>Embryophyta</taxon>
        <taxon>Tracheophyta</taxon>
        <taxon>Spermatophyta</taxon>
        <taxon>Magnoliopsida</taxon>
        <taxon>eudicotyledons</taxon>
        <taxon>Gunneridae</taxon>
        <taxon>Pentapetalae</taxon>
        <taxon>asterids</taxon>
        <taxon>lamiids</taxon>
        <taxon>Lamiales</taxon>
        <taxon>Phrymaceae</taxon>
        <taxon>Erythranthe</taxon>
    </lineage>
</organism>
<sequence length="517" mass="58626">MHDSTHHLKPQQQQQQRPPLHRRRHWCCSFTTPPLSPDNPVLSRSRSSSSCNKKTELQHHHQKLPLARRILSPGRVSPISDNPVITHKTPRKVQASPNSPPPPADSEISTRDEGNLGNFDVRLNLKGKNGGSLILELGSEVLTANSPVFADLIADYRKNVSGFCRIEVPNVDNLNVFRDTIELMFDDDIPKKLLKIGVFRAIDILEVSSSIKFSRGISSCIKYLEAVPWTEEEEEKLRELFPKLKNIDNAKTTDISDRLISLNSTDSHQTLTKQLIYSITASTNTNSRNDLKSLVKALICKSSVYEKDSPDLNKGDIYSVCESCLTSLTTLLLEASGASDNNAGNNKNPPLLERISRQVDNINWLLEILLDHHMAEEFVDMWANQEVLLKMHGNASPMVRYEISRVSAMLFIAMGTRKFHCPAETRLGLLKVWFRPMLSDFGWLQRCKKGLDMKALEDAMGQSLLTLPLKEQYPLFMDWFHCFSKNGSDCPNLGKAFQIWWRRSFQRGSETFAIESR</sequence>
<evidence type="ECO:0000256" key="3">
    <source>
        <dbReference type="ARBA" id="ARBA00022786"/>
    </source>
</evidence>
<dbReference type="PANTHER" id="PTHR31060">
    <property type="entry name" value="OSJNBA0011J08.25 PROTEIN-RELATED"/>
    <property type="match status" value="1"/>
</dbReference>
<dbReference type="AlphaFoldDB" id="A0A022Q525"/>
<dbReference type="EMBL" id="KI632154">
    <property type="protein sequence ID" value="EYU23772.1"/>
    <property type="molecule type" value="Genomic_DNA"/>
</dbReference>
<dbReference type="InterPro" id="IPR038920">
    <property type="entry name" value="At3g05675-like"/>
</dbReference>
<evidence type="ECO:0000256" key="2">
    <source>
        <dbReference type="ARBA" id="ARBA00004906"/>
    </source>
</evidence>
<name>A0A022Q525_ERYGU</name>
<feature type="region of interest" description="Disordered" evidence="4">
    <location>
        <begin position="1"/>
        <end position="114"/>
    </location>
</feature>
<dbReference type="OMA" id="IMIDREI"/>
<comment type="function">
    <text evidence="1">May act as a substrate-specific adapter of an E3 ubiquitin-protein ligase complex (CUL3-RBX1-BTB) which mediates the ubiquitination and subsequent proteasomal degradation of target proteins.</text>
</comment>
<evidence type="ECO:0000256" key="1">
    <source>
        <dbReference type="ARBA" id="ARBA00002668"/>
    </source>
</evidence>
<dbReference type="OrthoDB" id="671361at2759"/>
<evidence type="ECO:0000313" key="6">
    <source>
        <dbReference type="EMBL" id="EYU23772.1"/>
    </source>
</evidence>
<keyword evidence="3" id="KW-0833">Ubl conjugation pathway</keyword>
<dbReference type="eggNOG" id="ENOG502QV9R">
    <property type="taxonomic scope" value="Eukaryota"/>
</dbReference>